<feature type="chain" id="PRO_5008129242" description="DUF4794 domain-containing protein" evidence="2">
    <location>
        <begin position="27"/>
        <end position="206"/>
    </location>
</feature>
<sequence length="206" mass="22171">MTTSIRSGLYSALGTVLLAFATLATAIPAGPGIEINPAAFSEDGKLNYLVVDDKKVQDTGSQDVVMRIEASASRPEPPVVYQRPVVVQQQQQQQQPQYQYQESPQYQQQQPTYQMVYQQPSYQQVMQYPAQTYYSGGPPPGYAPYNSQPGTPYYASDAGPPPERGGILSNLLGIRPNSYSPESSARPSGTGISAGTALLGAALLFG</sequence>
<reference evidence="3" key="2">
    <citation type="submission" date="2020-05" db="UniProtKB">
        <authorList>
            <consortium name="EnsemblMetazoa"/>
        </authorList>
    </citation>
    <scope>IDENTIFICATION</scope>
    <source>
        <strain evidence="3">WRAIR2</strain>
    </source>
</reference>
<protein>
    <recommendedName>
        <fullName evidence="5">DUF4794 domain-containing protein</fullName>
    </recommendedName>
</protein>
<evidence type="ECO:0008006" key="5">
    <source>
        <dbReference type="Google" id="ProtNLM"/>
    </source>
</evidence>
<feature type="compositionally biased region" description="Polar residues" evidence="1">
    <location>
        <begin position="177"/>
        <end position="187"/>
    </location>
</feature>
<evidence type="ECO:0000256" key="1">
    <source>
        <dbReference type="SAM" id="MobiDB-lite"/>
    </source>
</evidence>
<proteinExistence type="predicted"/>
<organism evidence="3 4">
    <name type="scientific">Anopheles dirus</name>
    <dbReference type="NCBI Taxonomy" id="7168"/>
    <lineage>
        <taxon>Eukaryota</taxon>
        <taxon>Metazoa</taxon>
        <taxon>Ecdysozoa</taxon>
        <taxon>Arthropoda</taxon>
        <taxon>Hexapoda</taxon>
        <taxon>Insecta</taxon>
        <taxon>Pterygota</taxon>
        <taxon>Neoptera</taxon>
        <taxon>Endopterygota</taxon>
        <taxon>Diptera</taxon>
        <taxon>Nematocera</taxon>
        <taxon>Culicoidea</taxon>
        <taxon>Culicidae</taxon>
        <taxon>Anophelinae</taxon>
        <taxon>Anopheles</taxon>
    </lineage>
</organism>
<keyword evidence="4" id="KW-1185">Reference proteome</keyword>
<evidence type="ECO:0000313" key="3">
    <source>
        <dbReference type="EnsemblMetazoa" id="ADIR001870-PA"/>
    </source>
</evidence>
<reference evidence="4" key="1">
    <citation type="submission" date="2013-03" db="EMBL/GenBank/DDBJ databases">
        <title>The Genome Sequence of Anopheles dirus WRAIR2.</title>
        <authorList>
            <consortium name="The Broad Institute Genomics Platform"/>
            <person name="Neafsey D.E."/>
            <person name="Walton C."/>
            <person name="Walker B."/>
            <person name="Young S.K."/>
            <person name="Zeng Q."/>
            <person name="Gargeya S."/>
            <person name="Fitzgerald M."/>
            <person name="Haas B."/>
            <person name="Abouelleil A."/>
            <person name="Allen A.W."/>
            <person name="Alvarado L."/>
            <person name="Arachchi H.M."/>
            <person name="Berlin A.M."/>
            <person name="Chapman S.B."/>
            <person name="Gainer-Dewar J."/>
            <person name="Goldberg J."/>
            <person name="Griggs A."/>
            <person name="Gujja S."/>
            <person name="Hansen M."/>
            <person name="Howarth C."/>
            <person name="Imamovic A."/>
            <person name="Ireland A."/>
            <person name="Larimer J."/>
            <person name="McCowan C."/>
            <person name="Murphy C."/>
            <person name="Pearson M."/>
            <person name="Poon T.W."/>
            <person name="Priest M."/>
            <person name="Roberts A."/>
            <person name="Saif S."/>
            <person name="Shea T."/>
            <person name="Sisk P."/>
            <person name="Sykes S."/>
            <person name="Wortman J."/>
            <person name="Nusbaum C."/>
            <person name="Birren B."/>
        </authorList>
    </citation>
    <scope>NUCLEOTIDE SEQUENCE [LARGE SCALE GENOMIC DNA]</scope>
    <source>
        <strain evidence="4">WRAIR2</strain>
    </source>
</reference>
<feature type="signal peptide" evidence="2">
    <location>
        <begin position="1"/>
        <end position="26"/>
    </location>
</feature>
<name>A0A182N2L2_9DIPT</name>
<dbReference type="Proteomes" id="UP000075884">
    <property type="component" value="Unassembled WGS sequence"/>
</dbReference>
<dbReference type="VEuPathDB" id="VectorBase:ADIR001870"/>
<dbReference type="EnsemblMetazoa" id="ADIR001870-RA">
    <property type="protein sequence ID" value="ADIR001870-PA"/>
    <property type="gene ID" value="ADIR001870"/>
</dbReference>
<evidence type="ECO:0000313" key="4">
    <source>
        <dbReference type="Proteomes" id="UP000075884"/>
    </source>
</evidence>
<keyword evidence="2" id="KW-0732">Signal</keyword>
<evidence type="ECO:0000256" key="2">
    <source>
        <dbReference type="SAM" id="SignalP"/>
    </source>
</evidence>
<feature type="region of interest" description="Disordered" evidence="1">
    <location>
        <begin position="139"/>
        <end position="190"/>
    </location>
</feature>
<dbReference type="AlphaFoldDB" id="A0A182N2L2"/>
<accession>A0A182N2L2</accession>